<feature type="domain" description="Globin-sensor" evidence="1">
    <location>
        <begin position="31"/>
        <end position="115"/>
    </location>
</feature>
<comment type="caution">
    <text evidence="2">The sequence shown here is derived from an EMBL/GenBank/DDBJ whole genome shotgun (WGS) entry which is preliminary data.</text>
</comment>
<protein>
    <recommendedName>
        <fullName evidence="1">Globin-sensor domain-containing protein</fullName>
    </recommendedName>
</protein>
<reference evidence="2" key="1">
    <citation type="submission" date="2021-02" db="EMBL/GenBank/DDBJ databases">
        <authorList>
            <person name="Nowell W R."/>
        </authorList>
    </citation>
    <scope>NUCLEOTIDE SEQUENCE</scope>
</reference>
<dbReference type="Proteomes" id="UP000663842">
    <property type="component" value="Unassembled WGS sequence"/>
</dbReference>
<dbReference type="EMBL" id="CAJOBF010006011">
    <property type="protein sequence ID" value="CAF4193844.1"/>
    <property type="molecule type" value="Genomic_DNA"/>
</dbReference>
<dbReference type="Pfam" id="PF11563">
    <property type="entry name" value="Protoglobin"/>
    <property type="match status" value="1"/>
</dbReference>
<evidence type="ECO:0000313" key="2">
    <source>
        <dbReference type="EMBL" id="CAF4193844.1"/>
    </source>
</evidence>
<sequence length="119" mass="13722">MEGLWVLNQKFRRNQCRFMTSTVGISNIKKLDLLIFTTEDVTALNTFASAALSVTPVIVDSVYRKVFQYDATKNYFIIHNENFDGPSGKNENLSLESAQMIYREDMLSGYLKRVLLQRE</sequence>
<dbReference type="PANTHER" id="PTHR42071:SF1">
    <property type="entry name" value="GLOBIN-SENSOR DOMAIN-CONTAINING PROTEIN"/>
    <property type="match status" value="1"/>
</dbReference>
<dbReference type="GO" id="GO:0019825">
    <property type="term" value="F:oxygen binding"/>
    <property type="evidence" value="ECO:0007669"/>
    <property type="project" value="InterPro"/>
</dbReference>
<dbReference type="PANTHER" id="PTHR42071">
    <property type="entry name" value="PROTOGLOBIN DOMAIN-CONTAINING PROTEIN"/>
    <property type="match status" value="1"/>
</dbReference>
<name>A0A820BJT8_9BILA</name>
<evidence type="ECO:0000313" key="3">
    <source>
        <dbReference type="Proteomes" id="UP000663842"/>
    </source>
</evidence>
<dbReference type="GO" id="GO:0020037">
    <property type="term" value="F:heme binding"/>
    <property type="evidence" value="ECO:0007669"/>
    <property type="project" value="InterPro"/>
</dbReference>
<proteinExistence type="predicted"/>
<organism evidence="2 3">
    <name type="scientific">Rotaria magnacalcarata</name>
    <dbReference type="NCBI Taxonomy" id="392030"/>
    <lineage>
        <taxon>Eukaryota</taxon>
        <taxon>Metazoa</taxon>
        <taxon>Spiralia</taxon>
        <taxon>Gnathifera</taxon>
        <taxon>Rotifera</taxon>
        <taxon>Eurotatoria</taxon>
        <taxon>Bdelloidea</taxon>
        <taxon>Philodinida</taxon>
        <taxon>Philodinidae</taxon>
        <taxon>Rotaria</taxon>
    </lineage>
</organism>
<dbReference type="InterPro" id="IPR044398">
    <property type="entry name" value="Globin-sensor_dom"/>
</dbReference>
<evidence type="ECO:0000259" key="1">
    <source>
        <dbReference type="Pfam" id="PF11563"/>
    </source>
</evidence>
<dbReference type="InterPro" id="IPR012292">
    <property type="entry name" value="Globin/Proto"/>
</dbReference>
<dbReference type="Gene3D" id="1.10.490.10">
    <property type="entry name" value="Globins"/>
    <property type="match status" value="1"/>
</dbReference>
<accession>A0A820BJT8</accession>
<gene>
    <name evidence="2" type="ORF">UXM345_LOCUS27595</name>
</gene>
<dbReference type="AlphaFoldDB" id="A0A820BJT8"/>